<dbReference type="InterPro" id="IPR027417">
    <property type="entry name" value="P-loop_NTPase"/>
</dbReference>
<dbReference type="KEGG" id="vg:22475501"/>
<dbReference type="OrthoDB" id="3730at10239"/>
<gene>
    <name evidence="1" type="ORF">Av05_00160</name>
</gene>
<evidence type="ECO:0000313" key="1">
    <source>
        <dbReference type="EMBL" id="AII27703.1"/>
    </source>
</evidence>
<reference evidence="1 2" key="1">
    <citation type="journal article" date="2015" name="Genome Announc.">
        <title>Genomic Analysis of Broad-Host-Range Enterobacteriophage Av-05.</title>
        <authorList>
            <person name="Amarillas L."/>
            <person name="Lopez-Cuevas O."/>
            <person name="Leon-Felix J."/>
            <person name="Castro-Del Campo N."/>
            <person name="Gerba C.P."/>
            <person name="Chaidez C."/>
        </authorList>
    </citation>
    <scope>NUCLEOTIDE SEQUENCE [LARGE SCALE GENOMIC DNA]</scope>
</reference>
<proteinExistence type="predicted"/>
<dbReference type="EMBL" id="KM190144">
    <property type="protein sequence ID" value="AII27703.1"/>
    <property type="molecule type" value="Genomic_DNA"/>
</dbReference>
<organism evidence="1 2">
    <name type="scientific">Escherichia phage Av-05</name>
    <dbReference type="NCBI Taxonomy" id="1527519"/>
    <lineage>
        <taxon>Viruses</taxon>
        <taxon>Duplodnaviria</taxon>
        <taxon>Heunggongvirae</taxon>
        <taxon>Uroviricota</taxon>
        <taxon>Caudoviricetes</taxon>
        <taxon>Vequintavirinae</taxon>
        <taxon>Avunavirus</taxon>
        <taxon>Avunavirus Av05</taxon>
    </lineage>
</organism>
<sequence length="402" mass="45303">MSSRNIFEDHRVTLRDIPSLMKFCKKANKALMMFGGAGLGKSQVMKQVANEMFGERDDNLVDFRLADKDPTDVVGVQIPVTDDNGKTRTVYALPDFWPEDPDWEGIIFLDELLHADNYLQKVAFQIVLDHKIGKYTFPKGAVFAAAGNRPGDGTAVTMMEAPLANRFIVVELDYDASVWMQDYALRKNVHPSVIGFIQANPDKLENFEAMYEINSPAYATPRTWVTASDILYAYEDGDLTSRLAMAALQGCIGGPLMKELWYYHTRVADMVPIEKVMDGSIKEHTGSDSSDVLWTLGSQGCIWLRKAMKNTNYTDDQIIDFSANFLQYLYDNFGKDDAHSNRDFVSSVFMTFINDSSTGKGILLDGLRDRLPAKLLKKYPVVMQIITEYHKNFAKDVDAILN</sequence>
<dbReference type="Gene3D" id="3.40.50.300">
    <property type="entry name" value="P-loop containing nucleotide triphosphate hydrolases"/>
    <property type="match status" value="1"/>
</dbReference>
<keyword evidence="2" id="KW-1185">Reference proteome</keyword>
<accession>A0A076G774</accession>
<dbReference type="GeneID" id="22475501"/>
<evidence type="ECO:0000313" key="2">
    <source>
        <dbReference type="Proteomes" id="UP000028961"/>
    </source>
</evidence>
<dbReference type="SUPFAM" id="SSF52540">
    <property type="entry name" value="P-loop containing nucleoside triphosphate hydrolases"/>
    <property type="match status" value="1"/>
</dbReference>
<dbReference type="Proteomes" id="UP000028961">
    <property type="component" value="Segment"/>
</dbReference>
<name>A0A076G774_9CAUD</name>
<dbReference type="RefSeq" id="YP_009111234.1">
    <property type="nucleotide sequence ID" value="NC_025830.1"/>
</dbReference>
<protein>
    <submittedName>
        <fullName evidence="1">Putative MoxR ATPase</fullName>
    </submittedName>
</protein>